<reference evidence="5" key="1">
    <citation type="submission" date="2019-09" db="EMBL/GenBank/DDBJ databases">
        <title>Characterisation of the sponge microbiome using genome-centric metagenomics.</title>
        <authorList>
            <person name="Engelberts J.P."/>
            <person name="Robbins S.J."/>
            <person name="De Goeij J.M."/>
            <person name="Aranda M."/>
            <person name="Bell S.C."/>
            <person name="Webster N.S."/>
        </authorList>
    </citation>
    <scope>NUCLEOTIDE SEQUENCE</scope>
    <source>
        <strain evidence="5">SB0662_bin_9</strain>
    </source>
</reference>
<keyword evidence="2" id="KW-0238">DNA-binding</keyword>
<protein>
    <submittedName>
        <fullName evidence="5">Helix-turn-helix domain-containing protein</fullName>
    </submittedName>
</protein>
<dbReference type="CDD" id="cd00093">
    <property type="entry name" value="HTH_XRE"/>
    <property type="match status" value="1"/>
</dbReference>
<evidence type="ECO:0000256" key="3">
    <source>
        <dbReference type="ARBA" id="ARBA00023163"/>
    </source>
</evidence>
<dbReference type="Pfam" id="PF01381">
    <property type="entry name" value="HTH_3"/>
    <property type="match status" value="1"/>
</dbReference>
<dbReference type="SUPFAM" id="SSF47413">
    <property type="entry name" value="lambda repressor-like DNA-binding domains"/>
    <property type="match status" value="1"/>
</dbReference>
<feature type="domain" description="HTH cro/C1-type" evidence="4">
    <location>
        <begin position="42"/>
        <end position="78"/>
    </location>
</feature>
<dbReference type="InterPro" id="IPR001387">
    <property type="entry name" value="Cro/C1-type_HTH"/>
</dbReference>
<dbReference type="EMBL" id="VXPY01000008">
    <property type="protein sequence ID" value="MYD88875.1"/>
    <property type="molecule type" value="Genomic_DNA"/>
</dbReference>
<dbReference type="InterPro" id="IPR010982">
    <property type="entry name" value="Lambda_DNA-bd_dom_sf"/>
</dbReference>
<keyword evidence="1" id="KW-0805">Transcription regulation</keyword>
<dbReference type="InterPro" id="IPR052359">
    <property type="entry name" value="HTH-type_reg/antitoxin"/>
</dbReference>
<comment type="caution">
    <text evidence="5">The sequence shown here is derived from an EMBL/GenBank/DDBJ whole genome shotgun (WGS) entry which is preliminary data.</text>
</comment>
<organism evidence="5">
    <name type="scientific">Caldilineaceae bacterium SB0662_bin_9</name>
    <dbReference type="NCBI Taxonomy" id="2605258"/>
    <lineage>
        <taxon>Bacteria</taxon>
        <taxon>Bacillati</taxon>
        <taxon>Chloroflexota</taxon>
        <taxon>Caldilineae</taxon>
        <taxon>Caldilineales</taxon>
        <taxon>Caldilineaceae</taxon>
    </lineage>
</organism>
<dbReference type="PROSITE" id="PS50943">
    <property type="entry name" value="HTH_CROC1"/>
    <property type="match status" value="1"/>
</dbReference>
<gene>
    <name evidence="5" type="ORF">F4Y08_00845</name>
</gene>
<evidence type="ECO:0000313" key="5">
    <source>
        <dbReference type="EMBL" id="MYD88875.1"/>
    </source>
</evidence>
<evidence type="ECO:0000256" key="2">
    <source>
        <dbReference type="ARBA" id="ARBA00023125"/>
    </source>
</evidence>
<dbReference type="SMART" id="SM00530">
    <property type="entry name" value="HTH_XRE"/>
    <property type="match status" value="1"/>
</dbReference>
<dbReference type="GO" id="GO:0003677">
    <property type="term" value="F:DNA binding"/>
    <property type="evidence" value="ECO:0007669"/>
    <property type="project" value="UniProtKB-KW"/>
</dbReference>
<sequence length="101" mass="11609">MTTQRTQVGHELETALGEVLAHVRDEMSLPCRIVDNPVVEHIVALRKRMKLSRQKFADRFGLDARAVQDWEQGRRVPDRAARVLLTVIDRDPEAVVRALER</sequence>
<evidence type="ECO:0000256" key="1">
    <source>
        <dbReference type="ARBA" id="ARBA00023015"/>
    </source>
</evidence>
<dbReference type="PANTHER" id="PTHR36511">
    <property type="entry name" value="MERR FAMILY BACTERIAL REGULATORY PROTEIN"/>
    <property type="match status" value="1"/>
</dbReference>
<keyword evidence="3" id="KW-0804">Transcription</keyword>
<accession>A0A6B1DQ03</accession>
<evidence type="ECO:0000259" key="4">
    <source>
        <dbReference type="PROSITE" id="PS50943"/>
    </source>
</evidence>
<name>A0A6B1DQ03_9CHLR</name>
<dbReference type="AlphaFoldDB" id="A0A6B1DQ03"/>
<dbReference type="Gene3D" id="1.10.260.40">
    <property type="entry name" value="lambda repressor-like DNA-binding domains"/>
    <property type="match status" value="1"/>
</dbReference>
<proteinExistence type="predicted"/>
<dbReference type="PANTHER" id="PTHR36511:SF4">
    <property type="entry name" value="ANTITOXIN MQSA"/>
    <property type="match status" value="1"/>
</dbReference>